<evidence type="ECO:0000313" key="2">
    <source>
        <dbReference type="Proteomes" id="UP001054837"/>
    </source>
</evidence>
<keyword evidence="2" id="KW-1185">Reference proteome</keyword>
<accession>A0AAV4UJZ4</accession>
<sequence>MKYRLNDMHLENSNLNPNRRMVFETFMFPQYLLPSIQDFGELLQDSVTISSFIHIRINMELSGAWSIWPFKAHDVPTTTEITVHFPRKANASTATRNIHCNLVSRGRTGTIKGSSLR</sequence>
<dbReference type="Proteomes" id="UP001054837">
    <property type="component" value="Unassembled WGS sequence"/>
</dbReference>
<dbReference type="EMBL" id="BPLQ01011427">
    <property type="protein sequence ID" value="GIY57840.1"/>
    <property type="molecule type" value="Genomic_DNA"/>
</dbReference>
<dbReference type="AlphaFoldDB" id="A0AAV4UJZ4"/>
<organism evidence="1 2">
    <name type="scientific">Caerostris darwini</name>
    <dbReference type="NCBI Taxonomy" id="1538125"/>
    <lineage>
        <taxon>Eukaryota</taxon>
        <taxon>Metazoa</taxon>
        <taxon>Ecdysozoa</taxon>
        <taxon>Arthropoda</taxon>
        <taxon>Chelicerata</taxon>
        <taxon>Arachnida</taxon>
        <taxon>Araneae</taxon>
        <taxon>Araneomorphae</taxon>
        <taxon>Entelegynae</taxon>
        <taxon>Araneoidea</taxon>
        <taxon>Araneidae</taxon>
        <taxon>Caerostris</taxon>
    </lineage>
</organism>
<evidence type="ECO:0000313" key="1">
    <source>
        <dbReference type="EMBL" id="GIY57840.1"/>
    </source>
</evidence>
<name>A0AAV4UJZ4_9ARAC</name>
<protein>
    <submittedName>
        <fullName evidence="1">Uncharacterized protein</fullName>
    </submittedName>
</protein>
<proteinExistence type="predicted"/>
<reference evidence="1 2" key="1">
    <citation type="submission" date="2021-06" db="EMBL/GenBank/DDBJ databases">
        <title>Caerostris darwini draft genome.</title>
        <authorList>
            <person name="Kono N."/>
            <person name="Arakawa K."/>
        </authorList>
    </citation>
    <scope>NUCLEOTIDE SEQUENCE [LARGE SCALE GENOMIC DNA]</scope>
</reference>
<gene>
    <name evidence="1" type="ORF">CDAR_316561</name>
</gene>
<comment type="caution">
    <text evidence="1">The sequence shown here is derived from an EMBL/GenBank/DDBJ whole genome shotgun (WGS) entry which is preliminary data.</text>
</comment>